<name>A0A2P8C8H1_9BACT</name>
<dbReference type="InterPro" id="IPR009959">
    <property type="entry name" value="Cyclase_SnoaL-like"/>
</dbReference>
<keyword evidence="4" id="KW-1185">Reference proteome</keyword>
<dbReference type="Gene3D" id="3.10.450.50">
    <property type="match status" value="1"/>
</dbReference>
<dbReference type="OrthoDB" id="7876517at2"/>
<proteinExistence type="predicted"/>
<protein>
    <submittedName>
        <fullName evidence="2">Putative ester cyclase</fullName>
    </submittedName>
</protein>
<reference evidence="2 3" key="1">
    <citation type="submission" date="2018-03" db="EMBL/GenBank/DDBJ databases">
        <title>Genomic Encyclopedia of Archaeal and Bacterial Type Strains, Phase II (KMG-II): from individual species to whole genera.</title>
        <authorList>
            <person name="Goeker M."/>
        </authorList>
    </citation>
    <scope>NUCLEOTIDE SEQUENCE [LARGE SCALE GENOMIC DNA]</scope>
    <source>
        <strain evidence="2 3">DSM 27267</strain>
    </source>
</reference>
<dbReference type="PANTHER" id="PTHR38436:SF1">
    <property type="entry name" value="ESTER CYCLASE"/>
    <property type="match status" value="1"/>
</dbReference>
<dbReference type="SUPFAM" id="SSF54427">
    <property type="entry name" value="NTF2-like"/>
    <property type="match status" value="1"/>
</dbReference>
<accession>A0A2P8C8H1</accession>
<dbReference type="RefSeq" id="WP_106543251.1">
    <property type="nucleotide sequence ID" value="NZ_BLAU01000001.1"/>
</dbReference>
<dbReference type="GO" id="GO:0030638">
    <property type="term" value="P:polyketide metabolic process"/>
    <property type="evidence" value="ECO:0007669"/>
    <property type="project" value="InterPro"/>
</dbReference>
<dbReference type="Pfam" id="PF07366">
    <property type="entry name" value="SnoaL"/>
    <property type="match status" value="1"/>
</dbReference>
<sequence length="133" mass="15037">MNTDNNKKVVLRFNKELLEKGNTEVLKEIISYDFINHTAPANMPHDINGMIQLVKVLHQGFPDLKVEIHEQIGENDLVSSRKTLHGTHLGEIMGHPATGKKVTMSVMDIVRVKNGKYTDHWGLNDIMQVIAEL</sequence>
<evidence type="ECO:0000313" key="4">
    <source>
        <dbReference type="Proteomes" id="UP000396862"/>
    </source>
</evidence>
<dbReference type="AlphaFoldDB" id="A0A2P8C8H1"/>
<evidence type="ECO:0000313" key="2">
    <source>
        <dbReference type="EMBL" id="PSK81257.1"/>
    </source>
</evidence>
<dbReference type="EMBL" id="BLAU01000001">
    <property type="protein sequence ID" value="GET21659.1"/>
    <property type="molecule type" value="Genomic_DNA"/>
</dbReference>
<dbReference type="InterPro" id="IPR032710">
    <property type="entry name" value="NTF2-like_dom_sf"/>
</dbReference>
<gene>
    <name evidence="2" type="ORF">CLV93_11041</name>
    <name evidence="1" type="ORF">JCM18694_19050</name>
</gene>
<evidence type="ECO:0000313" key="1">
    <source>
        <dbReference type="EMBL" id="GET21659.1"/>
    </source>
</evidence>
<dbReference type="Proteomes" id="UP000396862">
    <property type="component" value="Unassembled WGS sequence"/>
</dbReference>
<organism evidence="2 3">
    <name type="scientific">Prolixibacter denitrificans</name>
    <dbReference type="NCBI Taxonomy" id="1541063"/>
    <lineage>
        <taxon>Bacteria</taxon>
        <taxon>Pseudomonadati</taxon>
        <taxon>Bacteroidota</taxon>
        <taxon>Bacteroidia</taxon>
        <taxon>Marinilabiliales</taxon>
        <taxon>Prolixibacteraceae</taxon>
        <taxon>Prolixibacter</taxon>
    </lineage>
</organism>
<reference evidence="1 4" key="2">
    <citation type="submission" date="2019-10" db="EMBL/GenBank/DDBJ databases">
        <title>Prolixibacter strains distinguished by the presence of nitrate reductase genes were adept at nitrate-dependent anaerobic corrosion of metallic iron and carbon steel.</title>
        <authorList>
            <person name="Iino T."/>
            <person name="Shono N."/>
            <person name="Ito K."/>
            <person name="Nakamura R."/>
            <person name="Sueoka K."/>
            <person name="Harayama S."/>
            <person name="Ohkuma M."/>
        </authorList>
    </citation>
    <scope>NUCLEOTIDE SEQUENCE [LARGE SCALE GENOMIC DNA]</scope>
    <source>
        <strain evidence="1 4">MIC1-1</strain>
    </source>
</reference>
<comment type="caution">
    <text evidence="2">The sequence shown here is derived from an EMBL/GenBank/DDBJ whole genome shotgun (WGS) entry which is preliminary data.</text>
</comment>
<dbReference type="EMBL" id="PYGC01000010">
    <property type="protein sequence ID" value="PSK81257.1"/>
    <property type="molecule type" value="Genomic_DNA"/>
</dbReference>
<evidence type="ECO:0000313" key="3">
    <source>
        <dbReference type="Proteomes" id="UP000240621"/>
    </source>
</evidence>
<dbReference type="PANTHER" id="PTHR38436">
    <property type="entry name" value="POLYKETIDE CYCLASE SNOAL-LIKE DOMAIN"/>
    <property type="match status" value="1"/>
</dbReference>
<dbReference type="Proteomes" id="UP000240621">
    <property type="component" value="Unassembled WGS sequence"/>
</dbReference>